<evidence type="ECO:0000256" key="1">
    <source>
        <dbReference type="SAM" id="Coils"/>
    </source>
</evidence>
<evidence type="ECO:0000313" key="4">
    <source>
        <dbReference type="Proteomes" id="UP001075354"/>
    </source>
</evidence>
<feature type="region of interest" description="Disordered" evidence="2">
    <location>
        <begin position="350"/>
        <end position="399"/>
    </location>
</feature>
<keyword evidence="1" id="KW-0175">Coiled coil</keyword>
<evidence type="ECO:0000313" key="3">
    <source>
        <dbReference type="EMBL" id="KAJ1519090.1"/>
    </source>
</evidence>
<sequence>MLRQASKKGIKLPRSFVSETQKASKQDEDSVLVAKRASKQTKRHVFAGMKQNCEQRMKTLYQTHIKESKLQSCSGQSNETGAAVEQEATGVTIKEKEKHRKVKGKDTVNREESDRTDKDNDESCGRSDEGQGKDTTVQRKEDNETHNEEDYDKPDIGKDKHERREEEEVGREDNGTEEDHDTLCSVEDNAKDSEIVTEHDQLDAGKESAPNSVFIIAEEIPPVVINKRRRNKPKSLLSSPVSDVSFASTTTRFRLMEEKVARLVRELAVEKKKARIAEEKSRLLQEKLASFQTSFQQFATSVKKITDSSEAVDEKHTFQSPRVSKWVESTIPYCSPGEKSPAVRCLKFNDKASSPNKSPDKQVLKSPVKSVSSVKSIGPAKSPKLKPDKGPNELTSEKLAPAILKELQQGGGELRRDGSGKVHLGNNVWLVGQTWKEVFLESSKKLSILTKDLTQSCLGLDGCKKYSLTGSKSPNCSSNVAPKEPIPRRILEVLYAFYRAKLMQEGITSESVISQSMGLAKKYITEKLHDASGVQSQGVPFPWDTTPMVSIPMGYLSNGTPLPWGPAPWGPAPWVLPHGVLPHGVLPYGVLPHGIPSPWGAIPMTKNPCVRSGHSP</sequence>
<feature type="region of interest" description="Disordered" evidence="2">
    <location>
        <begin position="69"/>
        <end position="206"/>
    </location>
</feature>
<comment type="caution">
    <text evidence="3">The sequence shown here is derived from an EMBL/GenBank/DDBJ whole genome shotgun (WGS) entry which is preliminary data.</text>
</comment>
<proteinExistence type="predicted"/>
<feature type="compositionally biased region" description="Basic and acidic residues" evidence="2">
    <location>
        <begin position="104"/>
        <end position="174"/>
    </location>
</feature>
<dbReference type="EMBL" id="JAPTSV010000786">
    <property type="protein sequence ID" value="KAJ1519090.1"/>
    <property type="molecule type" value="Genomic_DNA"/>
</dbReference>
<evidence type="ECO:0000256" key="2">
    <source>
        <dbReference type="SAM" id="MobiDB-lite"/>
    </source>
</evidence>
<feature type="compositionally biased region" description="Basic residues" evidence="2">
    <location>
        <begin position="1"/>
        <end position="11"/>
    </location>
</feature>
<keyword evidence="4" id="KW-1185">Reference proteome</keyword>
<feature type="compositionally biased region" description="Basic and acidic residues" evidence="2">
    <location>
        <begin position="188"/>
        <end position="206"/>
    </location>
</feature>
<reference evidence="3" key="1">
    <citation type="submission" date="2022-12" db="EMBL/GenBank/DDBJ databases">
        <title>Chromosome-level genome assembly of the bean flower thrips Megalurothrips usitatus.</title>
        <authorList>
            <person name="Ma L."/>
            <person name="Liu Q."/>
            <person name="Li H."/>
            <person name="Cai W."/>
        </authorList>
    </citation>
    <scope>NUCLEOTIDE SEQUENCE</scope>
    <source>
        <strain evidence="3">Cailab_2022a</strain>
    </source>
</reference>
<feature type="coiled-coil region" evidence="1">
    <location>
        <begin position="260"/>
        <end position="287"/>
    </location>
</feature>
<feature type="compositionally biased region" description="Polar residues" evidence="2">
    <location>
        <begin position="70"/>
        <end position="80"/>
    </location>
</feature>
<name>A0AAV7X618_9NEOP</name>
<organism evidence="3 4">
    <name type="scientific">Megalurothrips usitatus</name>
    <name type="common">bean blossom thrips</name>
    <dbReference type="NCBI Taxonomy" id="439358"/>
    <lineage>
        <taxon>Eukaryota</taxon>
        <taxon>Metazoa</taxon>
        <taxon>Ecdysozoa</taxon>
        <taxon>Arthropoda</taxon>
        <taxon>Hexapoda</taxon>
        <taxon>Insecta</taxon>
        <taxon>Pterygota</taxon>
        <taxon>Neoptera</taxon>
        <taxon>Paraneoptera</taxon>
        <taxon>Thysanoptera</taxon>
        <taxon>Terebrantia</taxon>
        <taxon>Thripoidea</taxon>
        <taxon>Thripidae</taxon>
        <taxon>Megalurothrips</taxon>
    </lineage>
</organism>
<feature type="region of interest" description="Disordered" evidence="2">
    <location>
        <begin position="1"/>
        <end position="41"/>
    </location>
</feature>
<accession>A0AAV7X618</accession>
<dbReference type="Proteomes" id="UP001075354">
    <property type="component" value="Unassembled WGS sequence"/>
</dbReference>
<dbReference type="AlphaFoldDB" id="A0AAV7X618"/>
<gene>
    <name evidence="3" type="ORF">ONE63_011332</name>
</gene>
<protein>
    <submittedName>
        <fullName evidence="3">Uncharacterized protein</fullName>
    </submittedName>
</protein>
<feature type="compositionally biased region" description="Low complexity" evidence="2">
    <location>
        <begin position="364"/>
        <end position="376"/>
    </location>
</feature>